<feature type="chain" id="PRO_5012448078" evidence="3">
    <location>
        <begin position="30"/>
        <end position="1748"/>
    </location>
</feature>
<proteinExistence type="predicted"/>
<evidence type="ECO:0000256" key="3">
    <source>
        <dbReference type="SAM" id="SignalP"/>
    </source>
</evidence>
<evidence type="ECO:0000256" key="2">
    <source>
        <dbReference type="SAM" id="Phobius"/>
    </source>
</evidence>
<feature type="signal peptide" evidence="3">
    <location>
        <begin position="1"/>
        <end position="29"/>
    </location>
</feature>
<evidence type="ECO:0000259" key="4">
    <source>
        <dbReference type="Pfam" id="PF01345"/>
    </source>
</evidence>
<dbReference type="Gene3D" id="2.60.40.1170">
    <property type="entry name" value="Mu homology domain, subdomain B"/>
    <property type="match status" value="1"/>
</dbReference>
<dbReference type="Proteomes" id="UP000217549">
    <property type="component" value="Chromosome I"/>
</dbReference>
<dbReference type="InterPro" id="IPR001434">
    <property type="entry name" value="OmcB-like_DUF11"/>
</dbReference>
<gene>
    <name evidence="5" type="ORF">EHLA_2067</name>
</gene>
<dbReference type="RefSeq" id="WP_096240702.1">
    <property type="nucleotide sequence ID" value="NZ_LT907978.1"/>
</dbReference>
<keyword evidence="2" id="KW-0472">Membrane</keyword>
<sequence>MRFKKWKRKLKKGTLFALSALLAVGASWAGCIGGIETRAAGGFSDSGVYKKPAQTVSMEYAHSFNRAVTKSRTTVPSFMNDSNAEEPNKSFKAQQDAAGNSDADATWHGYGAYAKNHDPEDFWVRYSGVTTVGGKAVDLTIQVTDWKTQNDEAKPLPSAGDIFGHDNDPSHLGYAIGFSYKQTGVVMFSGFKWVKFKYSFSYADGSGSAPFTGYMTFQDIDQNQYVTVTDGMDKIQYASYIGGADGNSRCEADGWTYRSILDTNASEDQDTFLKTCLTAYVKDMTSMSIKYGWTGHTAIAYFDLAPFAMNSFAQEYEPKSPEKLIYNGSAWVKNSKETAVSHKLGDTYSYRYVEETPGYGTDIVETLGTPVSKMVYTDRLDDGLSYVIGSMKVSVGGISHNDWFTDSSSGQDIRFTANAGALSSEGFYGRQLVIEFQVKIKDAAYDWLGHERTSDNKYRLIPNTAHRDMEYVSRYDSQSGEKQTKASGQDTETVWAKVPVGDPDHPGEIPPPEKTVTDDDEKEVKKDTLTNADEAFLYTVSQAIPINMPSTDRFARFTFEDQIDTCLTIDEIHFYTGEKEVTEQFSIDGTEYQKNHIVASASETLLKDASFYGGQKGTVVKMTAKVHIDPDKSPLSVLREHGHMNAGDTETALTFTNQASVITTRIDKGGTWNADKKQDTGKTTTTVGIPEIPLPEKQVSDTDDLNWDGSIKEQGETEPGAHDRVTDVTGEWTYTITQKIPEHTVKLFYYASFSITDAVDGCLSYEPEDVRVHIGKSDVTDQFTIEKGEDNTLTVSAKEELLASEEFYGNKDGNEAVVIFPVKISADAETLKAVETGHLKLGEETFAHLMKLSELKKKEGFDDLGKAGDGEYVYAFLNQAASHIDSNLKYDGKLGVKDRETETVETVAETAEPVVSKESSQFEWQIGDKVDYTIRIGNKNTNSIADNVIVTDADLPKAMLPDADSIQITSVYESEEAEAASGAPDDRDIMKDSDIQYTENGFVLTIPKLYREETAVITLTCTAQEKAAYDTVTDRWEDCLEKADPKKKLTCVNGEVVDNIVSVTATLMLQDIPEEDEERVWINTPHLTIKKSAEKKEYEVGEVVKYTLEITNDHEGTLARDIVITDQIQTEGTRIIEGSIHLKDETGASYDLGKKAGKEADSPYVTLKDDRSFTITTGMHLRYDGESPFKMMDQIDERVHNLRLEGLSQEEWDSPLTHTKFVVTYEAKIEKEPENTNQIINVATAEGSNAEKVSDDEVVYLKSPVIDIEKESDKDVYRKDEIGKYTLTVTQTREDRTAVNMVITDGLREEDKGKAEIQTDTIKTFFNDKEFEPVSIQADKDSFTIETGKDLTVKDTLCVKYDVLFLSDTKEDTVTNIAKAKADNAYAEIELDVPLAKVTTDLSARKTSDPASGTVVKAGQQIIYYIDVHNDSDQTLTDVLVKDAVPESTAYVEDSASDDGKVMVLDGKEYITFVIGTLRAGSTQTLSFAVTVNEGTDAEKVIVNTAEVRETSEEDRGEDGSVPDPVWEEPFSPTNTTTHPLSTWAVDTNTVRLEVPDIIITKKAEEKTAMVGDRISWVIGVEQTTPECKVTNLVVEDLGLPEGVEIDHSSILVDGKKVTEKETVERDAAEISFVKTQNGFQIVYPVLAGKSEITFQSKVTDENLKGKEVKNTAAAISDQTPLKEDSATVKIPKNAVDKAVKEVTGGLKGVQTGLKDHVGVLLAGAFCLLGGAYFFRRRRRHNSKTGKF</sequence>
<keyword evidence="6" id="KW-1185">Reference proteome</keyword>
<dbReference type="Pfam" id="PF01345">
    <property type="entry name" value="DUF11"/>
    <property type="match status" value="1"/>
</dbReference>
<feature type="transmembrane region" description="Helical" evidence="2">
    <location>
        <begin position="1717"/>
        <end position="1735"/>
    </location>
</feature>
<dbReference type="KEGG" id="ehl:EHLA_2067"/>
<dbReference type="InterPro" id="IPR008966">
    <property type="entry name" value="Adhesion_dom_sf"/>
</dbReference>
<dbReference type="Gene3D" id="2.60.40.740">
    <property type="match status" value="5"/>
</dbReference>
<evidence type="ECO:0000256" key="1">
    <source>
        <dbReference type="SAM" id="MobiDB-lite"/>
    </source>
</evidence>
<dbReference type="PROSITE" id="PS51257">
    <property type="entry name" value="PROKAR_LIPOPROTEIN"/>
    <property type="match status" value="1"/>
</dbReference>
<feature type="region of interest" description="Disordered" evidence="1">
    <location>
        <begin position="500"/>
        <end position="524"/>
    </location>
</feature>
<evidence type="ECO:0000313" key="6">
    <source>
        <dbReference type="Proteomes" id="UP000217549"/>
    </source>
</evidence>
<dbReference type="NCBIfam" id="TIGR01451">
    <property type="entry name" value="B_ant_repeat"/>
    <property type="match status" value="2"/>
</dbReference>
<feature type="domain" description="DUF11" evidence="4">
    <location>
        <begin position="1401"/>
        <end position="1515"/>
    </location>
</feature>
<reference evidence="6" key="1">
    <citation type="submission" date="2017-09" db="EMBL/GenBank/DDBJ databases">
        <authorList>
            <person name="Shetty A S."/>
        </authorList>
    </citation>
    <scope>NUCLEOTIDE SEQUENCE [LARGE SCALE GENOMIC DNA]</scope>
</reference>
<protein>
    <submittedName>
        <fullName evidence="5">Adhesion domain</fullName>
    </submittedName>
</protein>
<organism evidence="5 6">
    <name type="scientific">Anaerobutyricum hallii</name>
    <dbReference type="NCBI Taxonomy" id="39488"/>
    <lineage>
        <taxon>Bacteria</taxon>
        <taxon>Bacillati</taxon>
        <taxon>Bacillota</taxon>
        <taxon>Clostridia</taxon>
        <taxon>Lachnospirales</taxon>
        <taxon>Lachnospiraceae</taxon>
        <taxon>Anaerobutyricum</taxon>
    </lineage>
</organism>
<evidence type="ECO:0000313" key="5">
    <source>
        <dbReference type="EMBL" id="SOB72700.1"/>
    </source>
</evidence>
<dbReference type="PANTHER" id="PTHR34819">
    <property type="entry name" value="LARGE CYSTEINE-RICH PERIPLASMIC PROTEIN OMCB"/>
    <property type="match status" value="1"/>
</dbReference>
<dbReference type="NCBIfam" id="TIGR04226">
    <property type="entry name" value="RrgB_K2N_iso_D2"/>
    <property type="match status" value="3"/>
</dbReference>
<dbReference type="SUPFAM" id="SSF49401">
    <property type="entry name" value="Bacterial adhesins"/>
    <property type="match status" value="1"/>
</dbReference>
<dbReference type="EMBL" id="LT907978">
    <property type="protein sequence ID" value="SOB72700.1"/>
    <property type="molecule type" value="Genomic_DNA"/>
</dbReference>
<keyword evidence="2" id="KW-0812">Transmembrane</keyword>
<keyword evidence="3" id="KW-0732">Signal</keyword>
<dbReference type="InterPro" id="IPR026466">
    <property type="entry name" value="Fim_isopep_form_D2_dom"/>
</dbReference>
<dbReference type="PANTHER" id="PTHR34819:SF3">
    <property type="entry name" value="CELL SURFACE PROTEIN"/>
    <property type="match status" value="1"/>
</dbReference>
<keyword evidence="2" id="KW-1133">Transmembrane helix</keyword>
<feature type="region of interest" description="Disordered" evidence="1">
    <location>
        <begin position="75"/>
        <end position="98"/>
    </location>
</feature>
<accession>A0A285PY71</accession>
<dbReference type="InterPro" id="IPR051172">
    <property type="entry name" value="Chlamydia_OmcB"/>
</dbReference>
<name>A0A285PY71_9FIRM</name>
<dbReference type="InterPro" id="IPR047589">
    <property type="entry name" value="DUF11_rpt"/>
</dbReference>